<dbReference type="PRINTS" id="PR00368">
    <property type="entry name" value="FADPNR"/>
</dbReference>
<evidence type="ECO:0000256" key="7">
    <source>
        <dbReference type="ARBA" id="ARBA00023284"/>
    </source>
</evidence>
<feature type="binding site" evidence="8">
    <location>
        <position position="200"/>
    </location>
    <ligand>
        <name>NAD(+)</name>
        <dbReference type="ChEBI" id="CHEBI:57540"/>
    </ligand>
</feature>
<dbReference type="Gene3D" id="3.30.390.30">
    <property type="match status" value="1"/>
</dbReference>
<keyword evidence="2 10" id="KW-0285">Flavoprotein</keyword>
<dbReference type="PANTHER" id="PTHR43014">
    <property type="entry name" value="MERCURIC REDUCTASE"/>
    <property type="match status" value="1"/>
</dbReference>
<evidence type="ECO:0000256" key="4">
    <source>
        <dbReference type="ARBA" id="ARBA00022857"/>
    </source>
</evidence>
<dbReference type="Pfam" id="PF07992">
    <property type="entry name" value="Pyr_redox_2"/>
    <property type="match status" value="1"/>
</dbReference>
<dbReference type="InterPro" id="IPR001100">
    <property type="entry name" value="Pyr_nuc-diS_OxRdtase"/>
</dbReference>
<keyword evidence="14" id="KW-1185">Reference proteome</keyword>
<dbReference type="GO" id="GO:0050660">
    <property type="term" value="F:flavin adenine dinucleotide binding"/>
    <property type="evidence" value="ECO:0007669"/>
    <property type="project" value="TreeGrafter"/>
</dbReference>
<dbReference type="PIRSF" id="PIRSF000350">
    <property type="entry name" value="Mercury_reductase_MerA"/>
    <property type="match status" value="1"/>
</dbReference>
<keyword evidence="7 10" id="KW-0676">Redox-active center</keyword>
<dbReference type="RefSeq" id="WP_072711639.1">
    <property type="nucleotide sequence ID" value="NZ_CP016796.1"/>
</dbReference>
<feature type="domain" description="FAD/NAD(P)-binding" evidence="12">
    <location>
        <begin position="7"/>
        <end position="317"/>
    </location>
</feature>
<reference evidence="13 14" key="1">
    <citation type="journal article" date="2016" name="Appl. Environ. Microbiol.">
        <title>Whole genome relationships among Francisella bacteria of diverse origin define new species and provide specific regions for detection.</title>
        <authorList>
            <person name="Challacombe J.F."/>
            <person name="Petersen J.M."/>
            <person name="Gallegos-Graves V."/>
            <person name="Hodge D."/>
            <person name="Pillai S."/>
            <person name="Kuske C.R."/>
        </authorList>
    </citation>
    <scope>NUCLEOTIDE SEQUENCE [LARGE SCALE GENOMIC DNA]</scope>
    <source>
        <strain evidence="14">TX07-7310</strain>
    </source>
</reference>
<dbReference type="OrthoDB" id="9800167at2"/>
<dbReference type="Gene3D" id="3.50.50.60">
    <property type="entry name" value="FAD/NAD(P)-binding domain"/>
    <property type="match status" value="2"/>
</dbReference>
<name>A0A1L4BR91_9GAMM</name>
<dbReference type="SUPFAM" id="SSF51905">
    <property type="entry name" value="FAD/NAD(P)-binding domain"/>
    <property type="match status" value="1"/>
</dbReference>
<evidence type="ECO:0000256" key="5">
    <source>
        <dbReference type="ARBA" id="ARBA00023002"/>
    </source>
</evidence>
<gene>
    <name evidence="13" type="ORF">F7310_02910</name>
</gene>
<dbReference type="SUPFAM" id="SSF55424">
    <property type="entry name" value="FAD/NAD-linked reductases, dimerisation (C-terminal) domain"/>
    <property type="match status" value="1"/>
</dbReference>
<comment type="cofactor">
    <cofactor evidence="8">
        <name>FAD</name>
        <dbReference type="ChEBI" id="CHEBI:57692"/>
    </cofactor>
    <text evidence="8">Binds 1 FAD per subunit.</text>
</comment>
<comment type="similarity">
    <text evidence="1 10">Belongs to the class-I pyridine nucleotide-disulfide oxidoreductase family.</text>
</comment>
<dbReference type="GO" id="GO:0016668">
    <property type="term" value="F:oxidoreductase activity, acting on a sulfur group of donors, NAD(P) as acceptor"/>
    <property type="evidence" value="ECO:0007669"/>
    <property type="project" value="InterPro"/>
</dbReference>
<evidence type="ECO:0000256" key="8">
    <source>
        <dbReference type="PIRSR" id="PIRSR000350-3"/>
    </source>
</evidence>
<evidence type="ECO:0000313" key="13">
    <source>
        <dbReference type="EMBL" id="API86366.1"/>
    </source>
</evidence>
<dbReference type="Pfam" id="PF02852">
    <property type="entry name" value="Pyr_redox_dim"/>
    <property type="match status" value="1"/>
</dbReference>
<dbReference type="AlphaFoldDB" id="A0A1L4BR91"/>
<feature type="binding site" evidence="8">
    <location>
        <begin position="177"/>
        <end position="184"/>
    </location>
    <ligand>
        <name>NAD(+)</name>
        <dbReference type="ChEBI" id="CHEBI:57540"/>
    </ligand>
</feature>
<proteinExistence type="inferred from homology"/>
<keyword evidence="4" id="KW-0521">NADP</keyword>
<dbReference type="InterPro" id="IPR012999">
    <property type="entry name" value="Pyr_OxRdtase_I_AS"/>
</dbReference>
<evidence type="ECO:0000256" key="3">
    <source>
        <dbReference type="ARBA" id="ARBA00022827"/>
    </source>
</evidence>
<evidence type="ECO:0000256" key="9">
    <source>
        <dbReference type="PIRSR" id="PIRSR000350-4"/>
    </source>
</evidence>
<dbReference type="PANTHER" id="PTHR43014:SF2">
    <property type="entry name" value="MERCURIC REDUCTASE"/>
    <property type="match status" value="1"/>
</dbReference>
<evidence type="ECO:0000256" key="2">
    <source>
        <dbReference type="ARBA" id="ARBA00022630"/>
    </source>
</evidence>
<sequence>MKQIKTDICVIGGGSSGLSVAAGAVQMGAKVVLCEGGKMGGDCLNYGCVPSKAIIEASRIIHNFHKAKEFGIDIKSIEADYKKVQAHVANVIAKIEPHDSVERFESLGVDVIQDYAHIIDKKTVQAGDIQIKAKYIVLATGSRAKVFPIEGLADIDYLTNETIFSLDKQPEHLLVMGGGPIGVELAQAYALLGSKVTILEAESTILGPVDNDCRQILLDEFKKLNIDVVTNAKVTKVSKQNNQVQLETNSGVYSGSHLLVATGRQPNIEKLDLDKVGIKYSAKGINVDTRLRTNYKNIYAIGDLASQYQFTHAAGYHAGIVIQNILFKLPAKVDYSSFPWAVYTTPEIAHTGIAIKQAEEVGATILTLPYESNDRAQANLSTNGMLKVAVNKRGYILGASIVGEQAGELITQWTLAIKNKLKIKQMASHIVPYPTLSELNKRIAGSYFTPSLYSEKVKKIVRFLLKF</sequence>
<dbReference type="STRING" id="573570.F7310_02910"/>
<feature type="disulfide bond" description="Redox-active" evidence="9">
    <location>
        <begin position="43"/>
        <end position="48"/>
    </location>
</feature>
<keyword evidence="8" id="KW-0520">NAD</keyword>
<evidence type="ECO:0000256" key="1">
    <source>
        <dbReference type="ARBA" id="ARBA00007532"/>
    </source>
</evidence>
<evidence type="ECO:0000259" key="12">
    <source>
        <dbReference type="Pfam" id="PF07992"/>
    </source>
</evidence>
<dbReference type="PROSITE" id="PS00076">
    <property type="entry name" value="PYRIDINE_REDOX_1"/>
    <property type="match status" value="1"/>
</dbReference>
<feature type="binding site" evidence="8">
    <location>
        <position position="52"/>
    </location>
    <ligand>
        <name>FAD</name>
        <dbReference type="ChEBI" id="CHEBI:57692"/>
    </ligand>
</feature>
<dbReference type="Proteomes" id="UP000184222">
    <property type="component" value="Chromosome"/>
</dbReference>
<keyword evidence="8" id="KW-0547">Nucleotide-binding</keyword>
<dbReference type="InterPro" id="IPR004099">
    <property type="entry name" value="Pyr_nucl-diS_OxRdtase_dimer"/>
</dbReference>
<evidence type="ECO:0000313" key="14">
    <source>
        <dbReference type="Proteomes" id="UP000184222"/>
    </source>
</evidence>
<evidence type="ECO:0000259" key="11">
    <source>
        <dbReference type="Pfam" id="PF02852"/>
    </source>
</evidence>
<keyword evidence="5 10" id="KW-0560">Oxidoreductase</keyword>
<evidence type="ECO:0000256" key="10">
    <source>
        <dbReference type="RuleBase" id="RU003691"/>
    </source>
</evidence>
<protein>
    <submittedName>
        <fullName evidence="13">Dihydrolipoamide dehydrogenase</fullName>
    </submittedName>
</protein>
<dbReference type="KEGG" id="frx:F7310_02910"/>
<feature type="domain" description="Pyridine nucleotide-disulphide oxidoreductase dimerisation" evidence="11">
    <location>
        <begin position="339"/>
        <end position="438"/>
    </location>
</feature>
<keyword evidence="3 8" id="KW-0274">FAD</keyword>
<dbReference type="InterPro" id="IPR016156">
    <property type="entry name" value="FAD/NAD-linked_Rdtase_dimer_sf"/>
</dbReference>
<feature type="binding site" evidence="8">
    <location>
        <position position="263"/>
    </location>
    <ligand>
        <name>NAD(+)</name>
        <dbReference type="ChEBI" id="CHEBI:57540"/>
    </ligand>
</feature>
<dbReference type="InterPro" id="IPR023753">
    <property type="entry name" value="FAD/NAD-binding_dom"/>
</dbReference>
<keyword evidence="6" id="KW-1015">Disulfide bond</keyword>
<dbReference type="EMBL" id="CP016796">
    <property type="protein sequence ID" value="API86366.1"/>
    <property type="molecule type" value="Genomic_DNA"/>
</dbReference>
<evidence type="ECO:0000256" key="6">
    <source>
        <dbReference type="ARBA" id="ARBA00023157"/>
    </source>
</evidence>
<dbReference type="PRINTS" id="PR00411">
    <property type="entry name" value="PNDRDTASEI"/>
</dbReference>
<dbReference type="InterPro" id="IPR036188">
    <property type="entry name" value="FAD/NAD-bd_sf"/>
</dbReference>
<feature type="binding site" evidence="8">
    <location>
        <begin position="140"/>
        <end position="142"/>
    </location>
    <ligand>
        <name>FAD</name>
        <dbReference type="ChEBI" id="CHEBI:57692"/>
    </ligand>
</feature>
<organism evidence="13 14">
    <name type="scientific">Francisella uliginis</name>
    <dbReference type="NCBI Taxonomy" id="573570"/>
    <lineage>
        <taxon>Bacteria</taxon>
        <taxon>Pseudomonadati</taxon>
        <taxon>Pseudomonadota</taxon>
        <taxon>Gammaproteobacteria</taxon>
        <taxon>Thiotrichales</taxon>
        <taxon>Francisellaceae</taxon>
        <taxon>Francisella</taxon>
    </lineage>
</organism>
<dbReference type="FunFam" id="3.30.390.30:FF:000001">
    <property type="entry name" value="Dihydrolipoyl dehydrogenase"/>
    <property type="match status" value="1"/>
</dbReference>
<dbReference type="GO" id="GO:0003955">
    <property type="term" value="F:NAD(P)H dehydrogenase (quinone) activity"/>
    <property type="evidence" value="ECO:0007669"/>
    <property type="project" value="TreeGrafter"/>
</dbReference>
<accession>A0A1L4BR91</accession>
<feature type="binding site" evidence="8">
    <location>
        <position position="303"/>
    </location>
    <ligand>
        <name>FAD</name>
        <dbReference type="ChEBI" id="CHEBI:57692"/>
    </ligand>
</feature>